<dbReference type="InterPro" id="IPR007454">
    <property type="entry name" value="UPF0250_YbeD-like"/>
</dbReference>
<sequence length="90" mass="10104">MSQPDAPKIEFPCPNYPIKVVGKGIDGYEQIVADIIRVHAPDLDLEIIKVKESSNGRFRSITVYITATGVQQLENIHRDLSSCEHVHMVM</sequence>
<dbReference type="PANTHER" id="PTHR38036">
    <property type="entry name" value="UPF0250 PROTEIN YBED"/>
    <property type="match status" value="1"/>
</dbReference>
<dbReference type="SUPFAM" id="SSF117991">
    <property type="entry name" value="YbeD/HP0495-like"/>
    <property type="match status" value="1"/>
</dbReference>
<evidence type="ECO:0000256" key="1">
    <source>
        <dbReference type="ARBA" id="ARBA00008460"/>
    </source>
</evidence>
<name>A0A160TAZ4_9ZZZZ</name>
<dbReference type="AlphaFoldDB" id="A0A160TAZ4"/>
<accession>A0A160TAZ4</accession>
<protein>
    <submittedName>
        <fullName evidence="2">Proposed lipoate regulatory protein YbeD</fullName>
    </submittedName>
</protein>
<dbReference type="EMBL" id="CZQC01000005">
    <property type="protein sequence ID" value="CUS40187.1"/>
    <property type="molecule type" value="Genomic_DNA"/>
</dbReference>
<dbReference type="Pfam" id="PF04359">
    <property type="entry name" value="DUF493"/>
    <property type="match status" value="1"/>
</dbReference>
<dbReference type="PANTHER" id="PTHR38036:SF1">
    <property type="entry name" value="UPF0250 PROTEIN YBED"/>
    <property type="match status" value="1"/>
</dbReference>
<evidence type="ECO:0000313" key="2">
    <source>
        <dbReference type="EMBL" id="CUS40187.1"/>
    </source>
</evidence>
<dbReference type="HAMAP" id="MF_00659">
    <property type="entry name" value="UPF0250"/>
    <property type="match status" value="1"/>
</dbReference>
<proteinExistence type="inferred from homology"/>
<dbReference type="Gene3D" id="3.30.70.260">
    <property type="match status" value="1"/>
</dbReference>
<dbReference type="InterPro" id="IPR027471">
    <property type="entry name" value="YbeD-like_sf"/>
</dbReference>
<dbReference type="GO" id="GO:0005829">
    <property type="term" value="C:cytosol"/>
    <property type="evidence" value="ECO:0007669"/>
    <property type="project" value="TreeGrafter"/>
</dbReference>
<gene>
    <name evidence="2" type="ORF">MGWOODY_Tha878</name>
</gene>
<organism evidence="2">
    <name type="scientific">hydrothermal vent metagenome</name>
    <dbReference type="NCBI Taxonomy" id="652676"/>
    <lineage>
        <taxon>unclassified sequences</taxon>
        <taxon>metagenomes</taxon>
        <taxon>ecological metagenomes</taxon>
    </lineage>
</organism>
<reference evidence="2" key="1">
    <citation type="submission" date="2015-10" db="EMBL/GenBank/DDBJ databases">
        <authorList>
            <person name="Gilbert D.G."/>
        </authorList>
    </citation>
    <scope>NUCLEOTIDE SEQUENCE</scope>
</reference>
<comment type="similarity">
    <text evidence="1">Belongs to the UPF0250 family.</text>
</comment>